<name>A0A6L5XLQ2_9BACT</name>
<evidence type="ECO:0000259" key="1">
    <source>
        <dbReference type="Pfam" id="PF13401"/>
    </source>
</evidence>
<dbReference type="CDD" id="cd00093">
    <property type="entry name" value="HTH_XRE"/>
    <property type="match status" value="1"/>
</dbReference>
<dbReference type="AlphaFoldDB" id="A0A6L5XLQ2"/>
<comment type="caution">
    <text evidence="2">The sequence shown here is derived from an EMBL/GenBank/DDBJ whole genome shotgun (WGS) entry which is preliminary data.</text>
</comment>
<dbReference type="InterPro" id="IPR001387">
    <property type="entry name" value="Cro/C1-type_HTH"/>
</dbReference>
<accession>A0A6L5XLQ2</accession>
<dbReference type="InterPro" id="IPR049945">
    <property type="entry name" value="AAA_22"/>
</dbReference>
<evidence type="ECO:0000313" key="2">
    <source>
        <dbReference type="EMBL" id="MSS28096.1"/>
    </source>
</evidence>
<feature type="domain" description="ORC1/DEAH AAA+ ATPase" evidence="1">
    <location>
        <begin position="112"/>
        <end position="227"/>
    </location>
</feature>
<dbReference type="GO" id="GO:0003677">
    <property type="term" value="F:DNA binding"/>
    <property type="evidence" value="ECO:0007669"/>
    <property type="project" value="InterPro"/>
</dbReference>
<dbReference type="Pfam" id="PF13401">
    <property type="entry name" value="AAA_22"/>
    <property type="match status" value="1"/>
</dbReference>
<dbReference type="Gene3D" id="1.10.260.40">
    <property type="entry name" value="lambda repressor-like DNA-binding domains"/>
    <property type="match status" value="1"/>
</dbReference>
<organism evidence="2 3">
    <name type="scientific">Desulfovibrio porci</name>
    <dbReference type="NCBI Taxonomy" id="2605782"/>
    <lineage>
        <taxon>Bacteria</taxon>
        <taxon>Pseudomonadati</taxon>
        <taxon>Thermodesulfobacteriota</taxon>
        <taxon>Desulfovibrionia</taxon>
        <taxon>Desulfovibrionales</taxon>
        <taxon>Desulfovibrionaceae</taxon>
        <taxon>Desulfovibrio</taxon>
    </lineage>
</organism>
<dbReference type="Proteomes" id="UP000477488">
    <property type="component" value="Unassembled WGS sequence"/>
</dbReference>
<dbReference type="PANTHER" id="PTHR35894:SF5">
    <property type="entry name" value="MU-LIKE PROPHAGE FLUMU DNA TRANSPOSITION PROTEIN B"/>
    <property type="match status" value="1"/>
</dbReference>
<dbReference type="PANTHER" id="PTHR35894">
    <property type="entry name" value="GENERAL SECRETION PATHWAY PROTEIN A-RELATED"/>
    <property type="match status" value="1"/>
</dbReference>
<dbReference type="InterPro" id="IPR027417">
    <property type="entry name" value="P-loop_NTPase"/>
</dbReference>
<proteinExistence type="predicted"/>
<dbReference type="InterPro" id="IPR010982">
    <property type="entry name" value="Lambda_DNA-bd_dom_sf"/>
</dbReference>
<gene>
    <name evidence="2" type="ORF">FYJ44_08595</name>
</gene>
<dbReference type="InterPro" id="IPR052026">
    <property type="entry name" value="ExeA_AAA_ATPase_DNA-bind"/>
</dbReference>
<dbReference type="GO" id="GO:0016887">
    <property type="term" value="F:ATP hydrolysis activity"/>
    <property type="evidence" value="ECO:0007669"/>
    <property type="project" value="InterPro"/>
</dbReference>
<reference evidence="2 3" key="1">
    <citation type="submission" date="2019-09" db="EMBL/GenBank/DDBJ databases">
        <title>In-depth cultivation of the pig gut microbiome towards novel bacterial diversity and tailored functional studies.</title>
        <authorList>
            <person name="Wylensek D."/>
            <person name="Hitch T.C.A."/>
            <person name="Clavel T."/>
        </authorList>
    </citation>
    <scope>NUCLEOTIDE SEQUENCE [LARGE SCALE GENOMIC DNA]</scope>
    <source>
        <strain evidence="2 3">PG-178-WT-4</strain>
    </source>
</reference>
<dbReference type="RefSeq" id="WP_154511186.1">
    <property type="nucleotide sequence ID" value="NZ_VUMH01000008.1"/>
</dbReference>
<dbReference type="SUPFAM" id="SSF52540">
    <property type="entry name" value="P-loop containing nucleoside triphosphate hydrolases"/>
    <property type="match status" value="1"/>
</dbReference>
<protein>
    <submittedName>
        <fullName evidence="2">AAA family ATPase</fullName>
    </submittedName>
</protein>
<keyword evidence="3" id="KW-1185">Reference proteome</keyword>
<dbReference type="SUPFAM" id="SSF47413">
    <property type="entry name" value="lambda repressor-like DNA-binding domains"/>
    <property type="match status" value="1"/>
</dbReference>
<sequence length="271" mass="29186">MNMRENATETTPDMRENSLRDAIREEMRRGGVSQPRLARESGISVPRINQWLSGKYKGDNAAIEKALQSWLRSALESREQAASGCIPAAPDWMPTLTANKILLALKYAHKLADITVIYGGAGLGKTLTAQRYQEDNPNVWIATMTPSVISVTACLERVAYAVGVNHVPAGGAQAEQAIVSRVSGSGGLIVVDEAQHLPVTCLDALRSLYDASGVGLAIMGNESVYTQLTGGSRKAHFAQLFSRIGRRERLTSPTAGDIDALLKPLDPAYII</sequence>
<dbReference type="EMBL" id="VUMH01000008">
    <property type="protein sequence ID" value="MSS28096.1"/>
    <property type="molecule type" value="Genomic_DNA"/>
</dbReference>
<evidence type="ECO:0000313" key="3">
    <source>
        <dbReference type="Proteomes" id="UP000477488"/>
    </source>
</evidence>